<keyword evidence="3" id="KW-1185">Reference proteome</keyword>
<dbReference type="Pfam" id="PF12697">
    <property type="entry name" value="Abhydrolase_6"/>
    <property type="match status" value="1"/>
</dbReference>
<name>A0ABQ4LTW5_9BACL</name>
<dbReference type="InterPro" id="IPR000073">
    <property type="entry name" value="AB_hydrolase_1"/>
</dbReference>
<evidence type="ECO:0000313" key="3">
    <source>
        <dbReference type="Proteomes" id="UP000680638"/>
    </source>
</evidence>
<gene>
    <name evidence="2" type="ORF">J21TS3_13690</name>
</gene>
<dbReference type="Proteomes" id="UP000680638">
    <property type="component" value="Unassembled WGS sequence"/>
</dbReference>
<reference evidence="2 3" key="1">
    <citation type="submission" date="2021-03" db="EMBL/GenBank/DDBJ databases">
        <title>Antimicrobial resistance genes in bacteria isolated from Japanese honey, and their potential for conferring macrolide and lincosamide resistance in the American foulbrood pathogen Paenibacillus larvae.</title>
        <authorList>
            <person name="Okamoto M."/>
            <person name="Kumagai M."/>
            <person name="Kanamori H."/>
            <person name="Takamatsu D."/>
        </authorList>
    </citation>
    <scope>NUCLEOTIDE SEQUENCE [LARGE SCALE GENOMIC DNA]</scope>
    <source>
        <strain evidence="2 3">J21TS3</strain>
    </source>
</reference>
<dbReference type="RefSeq" id="WP_212948550.1">
    <property type="nucleotide sequence ID" value="NZ_BORW01000004.1"/>
</dbReference>
<protein>
    <submittedName>
        <fullName evidence="2">Alpha/beta hydrolase</fullName>
    </submittedName>
</protein>
<organism evidence="2 3">
    <name type="scientific">Paenibacillus cookii</name>
    <dbReference type="NCBI Taxonomy" id="157839"/>
    <lineage>
        <taxon>Bacteria</taxon>
        <taxon>Bacillati</taxon>
        <taxon>Bacillota</taxon>
        <taxon>Bacilli</taxon>
        <taxon>Bacillales</taxon>
        <taxon>Paenibacillaceae</taxon>
        <taxon>Paenibacillus</taxon>
    </lineage>
</organism>
<feature type="domain" description="AB hydrolase-1" evidence="1">
    <location>
        <begin position="23"/>
        <end position="254"/>
    </location>
</feature>
<sequence>MNKVISKDGTEIAFEQSGRGDAVIIVPGALGTRSHPQWIQLAGLLSEHFTVINYDRRGRGDSGDTLPYTVQREIEDIEALIDSAGGSAYVYGISSGAILALEAADRLAGKVRKLALYEPPLILDDSRPPLPEDYVEQIQAAIDAGNRGKAVEVFMTQALLIPEEYLAPMKADPMWQEMEETAHTLAYDGMISREVMAGKPLPAGKWSSITAATLAIHGDQSEPMFRDAAQAVADRVKHAEYMALTGQGHDVSPDAIAPVLADFFKA</sequence>
<dbReference type="PANTHER" id="PTHR43433">
    <property type="entry name" value="HYDROLASE, ALPHA/BETA FOLD FAMILY PROTEIN"/>
    <property type="match status" value="1"/>
</dbReference>
<dbReference type="InterPro" id="IPR050471">
    <property type="entry name" value="AB_hydrolase"/>
</dbReference>
<accession>A0ABQ4LTW5</accession>
<proteinExistence type="predicted"/>
<dbReference type="PANTHER" id="PTHR43433:SF5">
    <property type="entry name" value="AB HYDROLASE-1 DOMAIN-CONTAINING PROTEIN"/>
    <property type="match status" value="1"/>
</dbReference>
<dbReference type="InterPro" id="IPR029058">
    <property type="entry name" value="AB_hydrolase_fold"/>
</dbReference>
<dbReference type="GO" id="GO:0016787">
    <property type="term" value="F:hydrolase activity"/>
    <property type="evidence" value="ECO:0007669"/>
    <property type="project" value="UniProtKB-KW"/>
</dbReference>
<dbReference type="Gene3D" id="3.40.50.1820">
    <property type="entry name" value="alpha/beta hydrolase"/>
    <property type="match status" value="1"/>
</dbReference>
<dbReference type="EMBL" id="BORW01000004">
    <property type="protein sequence ID" value="GIO66548.1"/>
    <property type="molecule type" value="Genomic_DNA"/>
</dbReference>
<evidence type="ECO:0000259" key="1">
    <source>
        <dbReference type="Pfam" id="PF12697"/>
    </source>
</evidence>
<evidence type="ECO:0000313" key="2">
    <source>
        <dbReference type="EMBL" id="GIO66548.1"/>
    </source>
</evidence>
<comment type="caution">
    <text evidence="2">The sequence shown here is derived from an EMBL/GenBank/DDBJ whole genome shotgun (WGS) entry which is preliminary data.</text>
</comment>
<keyword evidence="2" id="KW-0378">Hydrolase</keyword>
<dbReference type="SUPFAM" id="SSF53474">
    <property type="entry name" value="alpha/beta-Hydrolases"/>
    <property type="match status" value="1"/>
</dbReference>